<dbReference type="SUPFAM" id="SSF51905">
    <property type="entry name" value="FAD/NAD(P)-binding domain"/>
    <property type="match status" value="1"/>
</dbReference>
<feature type="active site" description="Proton donor" evidence="3">
    <location>
        <position position="572"/>
    </location>
</feature>
<dbReference type="AlphaFoldDB" id="A0A6G1LID1"/>
<dbReference type="Proteomes" id="UP000799436">
    <property type="component" value="Unassembled WGS sequence"/>
</dbReference>
<comment type="similarity">
    <text evidence="1">Belongs to the GMC oxidoreductase family.</text>
</comment>
<dbReference type="GO" id="GO:0016614">
    <property type="term" value="F:oxidoreductase activity, acting on CH-OH group of donors"/>
    <property type="evidence" value="ECO:0007669"/>
    <property type="project" value="InterPro"/>
</dbReference>
<keyword evidence="4" id="KW-0274">FAD</keyword>
<evidence type="ECO:0000256" key="1">
    <source>
        <dbReference type="ARBA" id="ARBA00010790"/>
    </source>
</evidence>
<dbReference type="InterPro" id="IPR012132">
    <property type="entry name" value="GMC_OxRdtase"/>
</dbReference>
<dbReference type="GO" id="GO:0044550">
    <property type="term" value="P:secondary metabolite biosynthetic process"/>
    <property type="evidence" value="ECO:0007669"/>
    <property type="project" value="TreeGrafter"/>
</dbReference>
<dbReference type="OrthoDB" id="269227at2759"/>
<keyword evidence="2" id="KW-0325">Glycoprotein</keyword>
<proteinExistence type="inferred from homology"/>
<dbReference type="PIRSF" id="PIRSF000137">
    <property type="entry name" value="Alcohol_oxidase"/>
    <property type="match status" value="1"/>
</dbReference>
<keyword evidence="8" id="KW-1185">Reference proteome</keyword>
<feature type="binding site" evidence="4">
    <location>
        <begin position="617"/>
        <end position="618"/>
    </location>
    <ligand>
        <name>FAD</name>
        <dbReference type="ChEBI" id="CHEBI:57692"/>
    </ligand>
</feature>
<sequence>MAPTTPCLSLALVTFFAYSLGALGIDFVFDQQSPNGQPLVSSFFGVIGTNATYDYVVVGGGTGGLAVATRLAAANLSVAVLEAGGFYETDNSNLSIVPGYATYYTGSDPDNLSPLIDWGLSTTKQAAPINRTLHYARGKTLGGSSARNYFLYQRPTIGSMEQWAEMVGDDSWTFDNLLPYYKRAVNFTAPDTALYTNSTNPQNLGSFEPAGGPVQVSFSNSVDAFGTWARLAFINASMPQIDGLSSGKLIGSAYAGLTIDPKNGYRSSAESSYLQSALNNHSAPIIYKQTLGSKILFDGTTAVGVQAITAGSFGTPSVNFTLTAKKEVIVAAGAFQSPQLLMLSGIGNCTELISAFGIDCLSDLPGVGQNMWDHPIFGSAHAVDVLTASASANNATVARQLVQTYLTTGGSSLSVFGPGYYGWEKLPETYRSALSNSSRNELDATFPPDWPEIEWLPVAAYNGYNLNKQTADPKDGKMYATLNAALVAPLSRGTVKLASKAPLDLPIVDPAWLTAQADKEIAVQSFKRQRQIWEIFVELGVADPEEAFPGPSVQSDEEILAWIGASMTTVYHAAGTCKMGTKNDTLAVVDSNSLVYGTSGLRIVDASAFPILPPGHPQSTIYAFAEKIAQQIIDASL</sequence>
<reference evidence="7" key="1">
    <citation type="journal article" date="2020" name="Stud. Mycol.">
        <title>101 Dothideomycetes genomes: a test case for predicting lifestyles and emergence of pathogens.</title>
        <authorList>
            <person name="Haridas S."/>
            <person name="Albert R."/>
            <person name="Binder M."/>
            <person name="Bloem J."/>
            <person name="Labutti K."/>
            <person name="Salamov A."/>
            <person name="Andreopoulos B."/>
            <person name="Baker S."/>
            <person name="Barry K."/>
            <person name="Bills G."/>
            <person name="Bluhm B."/>
            <person name="Cannon C."/>
            <person name="Castanera R."/>
            <person name="Culley D."/>
            <person name="Daum C."/>
            <person name="Ezra D."/>
            <person name="Gonzalez J."/>
            <person name="Henrissat B."/>
            <person name="Kuo A."/>
            <person name="Liang C."/>
            <person name="Lipzen A."/>
            <person name="Lutzoni F."/>
            <person name="Magnuson J."/>
            <person name="Mondo S."/>
            <person name="Nolan M."/>
            <person name="Ohm R."/>
            <person name="Pangilinan J."/>
            <person name="Park H.-J."/>
            <person name="Ramirez L."/>
            <person name="Alfaro M."/>
            <person name="Sun H."/>
            <person name="Tritt A."/>
            <person name="Yoshinaga Y."/>
            <person name="Zwiers L.-H."/>
            <person name="Turgeon B."/>
            <person name="Goodwin S."/>
            <person name="Spatafora J."/>
            <person name="Crous P."/>
            <person name="Grigoriev I."/>
        </authorList>
    </citation>
    <scope>NUCLEOTIDE SEQUENCE</scope>
    <source>
        <strain evidence="7">CBS 116005</strain>
    </source>
</reference>
<keyword evidence="4" id="KW-0285">Flavoprotein</keyword>
<feature type="chain" id="PRO_5026141507" evidence="5">
    <location>
        <begin position="25"/>
        <end position="637"/>
    </location>
</feature>
<comment type="cofactor">
    <cofactor evidence="4">
        <name>FAD</name>
        <dbReference type="ChEBI" id="CHEBI:57692"/>
    </cofactor>
</comment>
<feature type="signal peptide" evidence="5">
    <location>
        <begin position="1"/>
        <end position="24"/>
    </location>
</feature>
<feature type="active site" description="Proton acceptor" evidence="3">
    <location>
        <position position="616"/>
    </location>
</feature>
<dbReference type="PANTHER" id="PTHR11552:SF138">
    <property type="entry name" value="DEHYDROGENASE PKFF-RELATED"/>
    <property type="match status" value="1"/>
</dbReference>
<protein>
    <submittedName>
        <fullName evidence="7">Putative GMC oxidoreductase</fullName>
    </submittedName>
</protein>
<evidence type="ECO:0000256" key="5">
    <source>
        <dbReference type="SAM" id="SignalP"/>
    </source>
</evidence>
<evidence type="ECO:0000256" key="2">
    <source>
        <dbReference type="ARBA" id="ARBA00023180"/>
    </source>
</evidence>
<dbReference type="InterPro" id="IPR000172">
    <property type="entry name" value="GMC_OxRdtase_N"/>
</dbReference>
<evidence type="ECO:0000256" key="4">
    <source>
        <dbReference type="PIRSR" id="PIRSR000137-2"/>
    </source>
</evidence>
<gene>
    <name evidence="7" type="ORF">EJ03DRAFT_188781</name>
</gene>
<dbReference type="InterPro" id="IPR036188">
    <property type="entry name" value="FAD/NAD-bd_sf"/>
</dbReference>
<dbReference type="InterPro" id="IPR007867">
    <property type="entry name" value="GMC_OxRtase_C"/>
</dbReference>
<dbReference type="Pfam" id="PF00732">
    <property type="entry name" value="GMC_oxred_N"/>
    <property type="match status" value="1"/>
</dbReference>
<organism evidence="7 8">
    <name type="scientific">Teratosphaeria nubilosa</name>
    <dbReference type="NCBI Taxonomy" id="161662"/>
    <lineage>
        <taxon>Eukaryota</taxon>
        <taxon>Fungi</taxon>
        <taxon>Dikarya</taxon>
        <taxon>Ascomycota</taxon>
        <taxon>Pezizomycotina</taxon>
        <taxon>Dothideomycetes</taxon>
        <taxon>Dothideomycetidae</taxon>
        <taxon>Mycosphaerellales</taxon>
        <taxon>Teratosphaeriaceae</taxon>
        <taxon>Teratosphaeria</taxon>
    </lineage>
</organism>
<dbReference type="GO" id="GO:0050660">
    <property type="term" value="F:flavin adenine dinucleotide binding"/>
    <property type="evidence" value="ECO:0007669"/>
    <property type="project" value="InterPro"/>
</dbReference>
<keyword evidence="5" id="KW-0732">Signal</keyword>
<evidence type="ECO:0000256" key="3">
    <source>
        <dbReference type="PIRSR" id="PIRSR000137-1"/>
    </source>
</evidence>
<dbReference type="Gene3D" id="3.30.560.10">
    <property type="entry name" value="Glucose Oxidase, domain 3"/>
    <property type="match status" value="1"/>
</dbReference>
<dbReference type="Gene3D" id="3.50.50.60">
    <property type="entry name" value="FAD/NAD(P)-binding domain"/>
    <property type="match status" value="1"/>
</dbReference>
<feature type="domain" description="Glucose-methanol-choline oxidoreductase N-terminal" evidence="6">
    <location>
        <begin position="333"/>
        <end position="347"/>
    </location>
</feature>
<accession>A0A6G1LID1</accession>
<dbReference type="SUPFAM" id="SSF54373">
    <property type="entry name" value="FAD-linked reductases, C-terminal domain"/>
    <property type="match status" value="1"/>
</dbReference>
<dbReference type="PANTHER" id="PTHR11552">
    <property type="entry name" value="GLUCOSE-METHANOL-CHOLINE GMC OXIDOREDUCTASE"/>
    <property type="match status" value="1"/>
</dbReference>
<evidence type="ECO:0000259" key="6">
    <source>
        <dbReference type="PROSITE" id="PS00624"/>
    </source>
</evidence>
<evidence type="ECO:0000313" key="7">
    <source>
        <dbReference type="EMBL" id="KAF2772616.1"/>
    </source>
</evidence>
<evidence type="ECO:0000313" key="8">
    <source>
        <dbReference type="Proteomes" id="UP000799436"/>
    </source>
</evidence>
<dbReference type="EMBL" id="ML995814">
    <property type="protein sequence ID" value="KAF2772616.1"/>
    <property type="molecule type" value="Genomic_DNA"/>
</dbReference>
<dbReference type="Pfam" id="PF05199">
    <property type="entry name" value="GMC_oxred_C"/>
    <property type="match status" value="1"/>
</dbReference>
<dbReference type="PROSITE" id="PS00624">
    <property type="entry name" value="GMC_OXRED_2"/>
    <property type="match status" value="1"/>
</dbReference>
<name>A0A6G1LID1_9PEZI</name>